<dbReference type="InterPro" id="IPR006498">
    <property type="entry name" value="Tail_tube"/>
</dbReference>
<gene>
    <name evidence="1" type="ORF">I2F25_11165</name>
</gene>
<sequence>MALPKKLKLMNVFNEGNSYCGQVSEVTLPKLSQKMENWRGGGMMGNVKIDMGHNDDMNELSWKLGGLDLNVLKQFGAVKVDSYGLRFAGSYQRDDTGETSSVEIVVRGRHEEIDMGNAKAGDATEHSIKTIWTYYKLSIDGKEVIEIDIPNCIFKVDGVDKYAEHRKNIGL</sequence>
<dbReference type="RefSeq" id="WP_195772322.1">
    <property type="nucleotide sequence ID" value="NZ_VTDN01000010.1"/>
</dbReference>
<evidence type="ECO:0000313" key="1">
    <source>
        <dbReference type="EMBL" id="MEB5477596.1"/>
    </source>
</evidence>
<proteinExistence type="predicted"/>
<organism evidence="1 2">
    <name type="scientific">Acinetobacter pollinis</name>
    <dbReference type="NCBI Taxonomy" id="2605270"/>
    <lineage>
        <taxon>Bacteria</taxon>
        <taxon>Pseudomonadati</taxon>
        <taxon>Pseudomonadota</taxon>
        <taxon>Gammaproteobacteria</taxon>
        <taxon>Moraxellales</taxon>
        <taxon>Moraxellaceae</taxon>
        <taxon>Acinetobacter</taxon>
    </lineage>
</organism>
<dbReference type="NCBIfam" id="TIGR01611">
    <property type="entry name" value="tail_tube"/>
    <property type="match status" value="1"/>
</dbReference>
<accession>A0ABU6DUQ6</accession>
<comment type="caution">
    <text evidence="1">The sequence shown here is derived from an EMBL/GenBank/DDBJ whole genome shotgun (WGS) entry which is preliminary data.</text>
</comment>
<dbReference type="EMBL" id="VTDN01000010">
    <property type="protein sequence ID" value="MEB5477596.1"/>
    <property type="molecule type" value="Genomic_DNA"/>
</dbReference>
<name>A0ABU6DUQ6_9GAMM</name>
<evidence type="ECO:0000313" key="2">
    <source>
        <dbReference type="Proteomes" id="UP001339883"/>
    </source>
</evidence>
<protein>
    <submittedName>
        <fullName evidence="1">Phage major tail tube protein</fullName>
    </submittedName>
</protein>
<reference evidence="1 2" key="1">
    <citation type="submission" date="2019-08" db="EMBL/GenBank/DDBJ databases">
        <title>Five species of Acinetobacter isolated from floral nectar and animal pollinators.</title>
        <authorList>
            <person name="Hendry T.A."/>
        </authorList>
    </citation>
    <scope>NUCLEOTIDE SEQUENCE [LARGE SCALE GENOMIC DNA]</scope>
    <source>
        <strain evidence="1 2">MD18.27</strain>
    </source>
</reference>
<dbReference type="Pfam" id="PF04985">
    <property type="entry name" value="Phage_tube"/>
    <property type="match status" value="1"/>
</dbReference>
<dbReference type="Proteomes" id="UP001339883">
    <property type="component" value="Unassembled WGS sequence"/>
</dbReference>
<keyword evidence="2" id="KW-1185">Reference proteome</keyword>